<protein>
    <submittedName>
        <fullName evidence="1">Uncharacterized protein</fullName>
    </submittedName>
</protein>
<evidence type="ECO:0000313" key="1">
    <source>
        <dbReference type="EMBL" id="PRQ51068.1"/>
    </source>
</evidence>
<evidence type="ECO:0000313" key="2">
    <source>
        <dbReference type="Proteomes" id="UP000238479"/>
    </source>
</evidence>
<name>A0A2P6RX96_ROSCH</name>
<comment type="caution">
    <text evidence="1">The sequence shown here is derived from an EMBL/GenBank/DDBJ whole genome shotgun (WGS) entry which is preliminary data.</text>
</comment>
<proteinExistence type="predicted"/>
<gene>
    <name evidence="1" type="ORF">RchiOBHm_Chr2g0140211</name>
</gene>
<organism evidence="1 2">
    <name type="scientific">Rosa chinensis</name>
    <name type="common">China rose</name>
    <dbReference type="NCBI Taxonomy" id="74649"/>
    <lineage>
        <taxon>Eukaryota</taxon>
        <taxon>Viridiplantae</taxon>
        <taxon>Streptophyta</taxon>
        <taxon>Embryophyta</taxon>
        <taxon>Tracheophyta</taxon>
        <taxon>Spermatophyta</taxon>
        <taxon>Magnoliopsida</taxon>
        <taxon>eudicotyledons</taxon>
        <taxon>Gunneridae</taxon>
        <taxon>Pentapetalae</taxon>
        <taxon>rosids</taxon>
        <taxon>fabids</taxon>
        <taxon>Rosales</taxon>
        <taxon>Rosaceae</taxon>
        <taxon>Rosoideae</taxon>
        <taxon>Rosoideae incertae sedis</taxon>
        <taxon>Rosa</taxon>
    </lineage>
</organism>
<dbReference type="STRING" id="74649.A0A2P6RX96"/>
<dbReference type="Proteomes" id="UP000238479">
    <property type="component" value="Chromosome 2"/>
</dbReference>
<dbReference type="AlphaFoldDB" id="A0A2P6RX96"/>
<keyword evidence="2" id="KW-1185">Reference proteome</keyword>
<sequence length="43" mass="5010">MPECNLQKDSWKFELKDFSNKNGYDLNRNGDGGPLQRSCLKDF</sequence>
<dbReference type="Gramene" id="PRQ51068">
    <property type="protein sequence ID" value="PRQ51068"/>
    <property type="gene ID" value="RchiOBHm_Chr2g0140211"/>
</dbReference>
<reference evidence="1 2" key="1">
    <citation type="journal article" date="2018" name="Nat. Genet.">
        <title>The Rosa genome provides new insights in the design of modern roses.</title>
        <authorList>
            <person name="Bendahmane M."/>
        </authorList>
    </citation>
    <scope>NUCLEOTIDE SEQUENCE [LARGE SCALE GENOMIC DNA]</scope>
    <source>
        <strain evidence="2">cv. Old Blush</strain>
    </source>
</reference>
<dbReference type="EMBL" id="PDCK01000040">
    <property type="protein sequence ID" value="PRQ51068.1"/>
    <property type="molecule type" value="Genomic_DNA"/>
</dbReference>
<accession>A0A2P6RX96</accession>